<feature type="domain" description="Major facilitator superfamily (MFS) profile" evidence="3">
    <location>
        <begin position="1"/>
        <end position="122"/>
    </location>
</feature>
<dbReference type="PANTHER" id="PTHR45757">
    <property type="entry name" value="PROTEIN CBG23364-RELATED"/>
    <property type="match status" value="1"/>
</dbReference>
<evidence type="ECO:0000313" key="4">
    <source>
        <dbReference type="EMBL" id="GMS84536.1"/>
    </source>
</evidence>
<organism evidence="4 5">
    <name type="scientific">Pristionchus entomophagus</name>
    <dbReference type="NCBI Taxonomy" id="358040"/>
    <lineage>
        <taxon>Eukaryota</taxon>
        <taxon>Metazoa</taxon>
        <taxon>Ecdysozoa</taxon>
        <taxon>Nematoda</taxon>
        <taxon>Chromadorea</taxon>
        <taxon>Rhabditida</taxon>
        <taxon>Rhabditina</taxon>
        <taxon>Diplogasteromorpha</taxon>
        <taxon>Diplogasteroidea</taxon>
        <taxon>Neodiplogasteridae</taxon>
        <taxon>Pristionchus</taxon>
    </lineage>
</organism>
<gene>
    <name evidence="4" type="ORF">PENTCL1PPCAC_6711</name>
</gene>
<evidence type="ECO:0000256" key="1">
    <source>
        <dbReference type="ARBA" id="ARBA00004141"/>
    </source>
</evidence>
<reference evidence="4" key="1">
    <citation type="submission" date="2023-10" db="EMBL/GenBank/DDBJ databases">
        <title>Genome assembly of Pristionchus species.</title>
        <authorList>
            <person name="Yoshida K."/>
            <person name="Sommer R.J."/>
        </authorList>
    </citation>
    <scope>NUCLEOTIDE SEQUENCE</scope>
    <source>
        <strain evidence="4">RS0144</strain>
    </source>
</reference>
<dbReference type="Proteomes" id="UP001432027">
    <property type="component" value="Unassembled WGS sequence"/>
</dbReference>
<dbReference type="EMBL" id="BTSX01000002">
    <property type="protein sequence ID" value="GMS84536.1"/>
    <property type="molecule type" value="Genomic_DNA"/>
</dbReference>
<dbReference type="PANTHER" id="PTHR45757:SF3">
    <property type="entry name" value="MFS DOMAIN-CONTAINING PROTEIN"/>
    <property type="match status" value="1"/>
</dbReference>
<accession>A0AAV5SME1</accession>
<evidence type="ECO:0000259" key="3">
    <source>
        <dbReference type="PROSITE" id="PS50850"/>
    </source>
</evidence>
<dbReference type="InterPro" id="IPR011701">
    <property type="entry name" value="MFS"/>
</dbReference>
<evidence type="ECO:0000256" key="2">
    <source>
        <dbReference type="SAM" id="Phobius"/>
    </source>
</evidence>
<dbReference type="InterPro" id="IPR020846">
    <property type="entry name" value="MFS_dom"/>
</dbReference>
<comment type="caution">
    <text evidence="4">The sequence shown here is derived from an EMBL/GenBank/DDBJ whole genome shotgun (WGS) entry which is preliminary data.</text>
</comment>
<comment type="subcellular location">
    <subcellularLocation>
        <location evidence="1">Membrane</location>
        <topology evidence="1">Multi-pass membrane protein</topology>
    </subcellularLocation>
</comment>
<keyword evidence="2" id="KW-1133">Transmembrane helix</keyword>
<feature type="transmembrane region" description="Helical" evidence="2">
    <location>
        <begin position="39"/>
        <end position="59"/>
    </location>
</feature>
<dbReference type="GO" id="GO:0022857">
    <property type="term" value="F:transmembrane transporter activity"/>
    <property type="evidence" value="ECO:0007669"/>
    <property type="project" value="InterPro"/>
</dbReference>
<dbReference type="SUPFAM" id="SSF103473">
    <property type="entry name" value="MFS general substrate transporter"/>
    <property type="match status" value="1"/>
</dbReference>
<keyword evidence="2" id="KW-0472">Membrane</keyword>
<feature type="transmembrane region" description="Helical" evidence="2">
    <location>
        <begin position="12"/>
        <end position="32"/>
    </location>
</feature>
<keyword evidence="2" id="KW-0812">Transmembrane</keyword>
<dbReference type="GO" id="GO:0016020">
    <property type="term" value="C:membrane"/>
    <property type="evidence" value="ECO:0007669"/>
    <property type="project" value="UniProtKB-SubCell"/>
</dbReference>
<name>A0AAV5SME1_9BILA</name>
<proteinExistence type="predicted"/>
<evidence type="ECO:0000313" key="5">
    <source>
        <dbReference type="Proteomes" id="UP001432027"/>
    </source>
</evidence>
<sequence length="122" mass="13327">MEAPFSRIEKSLLQSATAKGALLSSLPFLFAFHHYAPRLIFLSAGIISIVSTALAPLAYSFGFWVLLIARVFQGTTFSTTFQMIALLTHDWATIHEHGIFLAFLTGSTQLSTVFTMPISGTV</sequence>
<dbReference type="AlphaFoldDB" id="A0AAV5SME1"/>
<dbReference type="PROSITE" id="PS50850">
    <property type="entry name" value="MFS"/>
    <property type="match status" value="1"/>
</dbReference>
<dbReference type="Pfam" id="PF07690">
    <property type="entry name" value="MFS_1"/>
    <property type="match status" value="1"/>
</dbReference>
<dbReference type="Gene3D" id="1.20.1250.20">
    <property type="entry name" value="MFS general substrate transporter like domains"/>
    <property type="match status" value="1"/>
</dbReference>
<feature type="non-terminal residue" evidence="4">
    <location>
        <position position="122"/>
    </location>
</feature>
<keyword evidence="5" id="KW-1185">Reference proteome</keyword>
<protein>
    <recommendedName>
        <fullName evidence="3">Major facilitator superfamily (MFS) profile domain-containing protein</fullName>
    </recommendedName>
</protein>
<dbReference type="InterPro" id="IPR036259">
    <property type="entry name" value="MFS_trans_sf"/>
</dbReference>